<dbReference type="PANTHER" id="PTHR28038">
    <property type="entry name" value="ADL329WP"/>
    <property type="match status" value="1"/>
</dbReference>
<feature type="transmembrane region" description="Helical" evidence="5">
    <location>
        <begin position="75"/>
        <end position="95"/>
    </location>
</feature>
<dbReference type="AlphaFoldDB" id="A0A3N4IFZ6"/>
<evidence type="ECO:0000313" key="6">
    <source>
        <dbReference type="EMBL" id="RPA84739.1"/>
    </source>
</evidence>
<name>A0A3N4IFZ6_ASCIM</name>
<proteinExistence type="predicted"/>
<keyword evidence="4 5" id="KW-0472">Membrane</keyword>
<protein>
    <recommendedName>
        <fullName evidence="8">Protein Asterix</fullName>
    </recommendedName>
</protein>
<dbReference type="Pfam" id="PF03669">
    <property type="entry name" value="ASTER"/>
    <property type="match status" value="1"/>
</dbReference>
<dbReference type="GO" id="GO:0044183">
    <property type="term" value="F:protein folding chaperone"/>
    <property type="evidence" value="ECO:0007669"/>
    <property type="project" value="InterPro"/>
</dbReference>
<sequence>MSQKRDMRKAELIIPYVAPKPKEEDSDAIGTIASTMPMVAMFTRNKIVGWTSVMFALQLWLNETPAGIAAGKQPAYFTVGMSIMSLLMCYMNVFFPAPVANPAGGLGTQPAPPVPGST</sequence>
<dbReference type="STRING" id="1160509.A0A3N4IFZ6"/>
<evidence type="ECO:0000256" key="5">
    <source>
        <dbReference type="SAM" id="Phobius"/>
    </source>
</evidence>
<dbReference type="GO" id="GO:0005789">
    <property type="term" value="C:endoplasmic reticulum membrane"/>
    <property type="evidence" value="ECO:0007669"/>
    <property type="project" value="InterPro"/>
</dbReference>
<keyword evidence="2 5" id="KW-0812">Transmembrane</keyword>
<evidence type="ECO:0000256" key="1">
    <source>
        <dbReference type="ARBA" id="ARBA00004370"/>
    </source>
</evidence>
<keyword evidence="7" id="KW-1185">Reference proteome</keyword>
<dbReference type="OrthoDB" id="284718at2759"/>
<organism evidence="6 7">
    <name type="scientific">Ascobolus immersus RN42</name>
    <dbReference type="NCBI Taxonomy" id="1160509"/>
    <lineage>
        <taxon>Eukaryota</taxon>
        <taxon>Fungi</taxon>
        <taxon>Dikarya</taxon>
        <taxon>Ascomycota</taxon>
        <taxon>Pezizomycotina</taxon>
        <taxon>Pezizomycetes</taxon>
        <taxon>Pezizales</taxon>
        <taxon>Ascobolaceae</taxon>
        <taxon>Ascobolus</taxon>
    </lineage>
</organism>
<accession>A0A3N4IFZ6</accession>
<evidence type="ECO:0000256" key="4">
    <source>
        <dbReference type="ARBA" id="ARBA00023136"/>
    </source>
</evidence>
<dbReference type="InterPro" id="IPR005351">
    <property type="entry name" value="ASTER"/>
</dbReference>
<dbReference type="PANTHER" id="PTHR28038:SF1">
    <property type="entry name" value="ADL329WP"/>
    <property type="match status" value="1"/>
</dbReference>
<reference evidence="6 7" key="1">
    <citation type="journal article" date="2018" name="Nat. Ecol. Evol.">
        <title>Pezizomycetes genomes reveal the molecular basis of ectomycorrhizal truffle lifestyle.</title>
        <authorList>
            <person name="Murat C."/>
            <person name="Payen T."/>
            <person name="Noel B."/>
            <person name="Kuo A."/>
            <person name="Morin E."/>
            <person name="Chen J."/>
            <person name="Kohler A."/>
            <person name="Krizsan K."/>
            <person name="Balestrini R."/>
            <person name="Da Silva C."/>
            <person name="Montanini B."/>
            <person name="Hainaut M."/>
            <person name="Levati E."/>
            <person name="Barry K.W."/>
            <person name="Belfiori B."/>
            <person name="Cichocki N."/>
            <person name="Clum A."/>
            <person name="Dockter R.B."/>
            <person name="Fauchery L."/>
            <person name="Guy J."/>
            <person name="Iotti M."/>
            <person name="Le Tacon F."/>
            <person name="Lindquist E.A."/>
            <person name="Lipzen A."/>
            <person name="Malagnac F."/>
            <person name="Mello A."/>
            <person name="Molinier V."/>
            <person name="Miyauchi S."/>
            <person name="Poulain J."/>
            <person name="Riccioni C."/>
            <person name="Rubini A."/>
            <person name="Sitrit Y."/>
            <person name="Splivallo R."/>
            <person name="Traeger S."/>
            <person name="Wang M."/>
            <person name="Zifcakova L."/>
            <person name="Wipf D."/>
            <person name="Zambonelli A."/>
            <person name="Paolocci F."/>
            <person name="Nowrousian M."/>
            <person name="Ottonello S."/>
            <person name="Baldrian P."/>
            <person name="Spatafora J.W."/>
            <person name="Henrissat B."/>
            <person name="Nagy L.G."/>
            <person name="Aury J.M."/>
            <person name="Wincker P."/>
            <person name="Grigoriev I.V."/>
            <person name="Bonfante P."/>
            <person name="Martin F.M."/>
        </authorList>
    </citation>
    <scope>NUCLEOTIDE SEQUENCE [LARGE SCALE GENOMIC DNA]</scope>
    <source>
        <strain evidence="6 7">RN42</strain>
    </source>
</reference>
<evidence type="ECO:0000313" key="7">
    <source>
        <dbReference type="Proteomes" id="UP000275078"/>
    </source>
</evidence>
<gene>
    <name evidence="6" type="ORF">BJ508DRAFT_412490</name>
</gene>
<dbReference type="EMBL" id="ML119657">
    <property type="protein sequence ID" value="RPA84739.1"/>
    <property type="molecule type" value="Genomic_DNA"/>
</dbReference>
<dbReference type="GO" id="GO:0045048">
    <property type="term" value="P:protein insertion into ER membrane"/>
    <property type="evidence" value="ECO:0007669"/>
    <property type="project" value="InterPro"/>
</dbReference>
<comment type="subcellular location">
    <subcellularLocation>
        <location evidence="1">Membrane</location>
    </subcellularLocation>
</comment>
<evidence type="ECO:0000256" key="2">
    <source>
        <dbReference type="ARBA" id="ARBA00022692"/>
    </source>
</evidence>
<dbReference type="Proteomes" id="UP000275078">
    <property type="component" value="Unassembled WGS sequence"/>
</dbReference>
<keyword evidence="3 5" id="KW-1133">Transmembrane helix</keyword>
<evidence type="ECO:0008006" key="8">
    <source>
        <dbReference type="Google" id="ProtNLM"/>
    </source>
</evidence>
<evidence type="ECO:0000256" key="3">
    <source>
        <dbReference type="ARBA" id="ARBA00022989"/>
    </source>
</evidence>